<feature type="non-terminal residue" evidence="1">
    <location>
        <position position="1"/>
    </location>
</feature>
<comment type="caution">
    <text evidence="1">The sequence shown here is derived from an EMBL/GenBank/DDBJ whole genome shotgun (WGS) entry which is preliminary data.</text>
</comment>
<dbReference type="AlphaFoldDB" id="X1R3V3"/>
<accession>X1R3V3</accession>
<gene>
    <name evidence="1" type="ORF">S12H4_22383</name>
</gene>
<evidence type="ECO:0000313" key="1">
    <source>
        <dbReference type="EMBL" id="GAI75213.1"/>
    </source>
</evidence>
<protein>
    <submittedName>
        <fullName evidence="1">Uncharacterized protein</fullName>
    </submittedName>
</protein>
<proteinExistence type="predicted"/>
<dbReference type="EMBL" id="BARW01011663">
    <property type="protein sequence ID" value="GAI75213.1"/>
    <property type="molecule type" value="Genomic_DNA"/>
</dbReference>
<name>X1R3V3_9ZZZZ</name>
<sequence length="172" mass="19562">DWATDISNNLFGRELPMFSRFEERMAGKGYRDLSLIDVLNMDSVERDVSSVGDINTLTRKGNFMEAIASGIDSDLLSLIQVTIEQMKQRIQLILESSKFRERSIPDPEKMLEHITKWRSLRKLVEDKSAPLNGISEEDQIHVKMARNAGQIKESADNIVLKSIKLQLSLSNL</sequence>
<reference evidence="1" key="1">
    <citation type="journal article" date="2014" name="Front. Microbiol.">
        <title>High frequency of phylogenetically diverse reductive dehalogenase-homologous genes in deep subseafloor sedimentary metagenomes.</title>
        <authorList>
            <person name="Kawai M."/>
            <person name="Futagami T."/>
            <person name="Toyoda A."/>
            <person name="Takaki Y."/>
            <person name="Nishi S."/>
            <person name="Hori S."/>
            <person name="Arai W."/>
            <person name="Tsubouchi T."/>
            <person name="Morono Y."/>
            <person name="Uchiyama I."/>
            <person name="Ito T."/>
            <person name="Fujiyama A."/>
            <person name="Inagaki F."/>
            <person name="Takami H."/>
        </authorList>
    </citation>
    <scope>NUCLEOTIDE SEQUENCE</scope>
    <source>
        <strain evidence="1">Expedition CK06-06</strain>
    </source>
</reference>
<organism evidence="1">
    <name type="scientific">marine sediment metagenome</name>
    <dbReference type="NCBI Taxonomy" id="412755"/>
    <lineage>
        <taxon>unclassified sequences</taxon>
        <taxon>metagenomes</taxon>
        <taxon>ecological metagenomes</taxon>
    </lineage>
</organism>